<evidence type="ECO:0000313" key="3">
    <source>
        <dbReference type="EMBL" id="KNZ68542.1"/>
    </source>
</evidence>
<feature type="compositionally biased region" description="Basic and acidic residues" evidence="2">
    <location>
        <begin position="151"/>
        <end position="162"/>
    </location>
</feature>
<comment type="caution">
    <text evidence="3">The sequence shown here is derived from an EMBL/GenBank/DDBJ whole genome shotgun (WGS) entry which is preliminary data.</text>
</comment>
<dbReference type="AlphaFoldDB" id="A0A0L6VYY5"/>
<dbReference type="Proteomes" id="UP000037175">
    <property type="component" value="Unassembled WGS sequence"/>
</dbReference>
<evidence type="ECO:0000256" key="1">
    <source>
        <dbReference type="SAM" id="Coils"/>
    </source>
</evidence>
<dbReference type="EMBL" id="LGTE01000027">
    <property type="protein sequence ID" value="KNZ68542.1"/>
    <property type="molecule type" value="Genomic_DNA"/>
</dbReference>
<gene>
    <name evidence="3" type="ORF">Tfer_2871</name>
</gene>
<sequence>MDILDVLNELEEVIEESTKLPLVGKVLVDDELILDMIDHIRTSLPEEMRQAKAIVLEREKILEEAKLEAQRIIKEAKEEIAKMAGQDEIVKQAQEQAQAIVEQTNAVAREIKIGAYQYSDDLLKHVEEILEKSLLQVRSGRAELQAQPQKQAEKEQGARESA</sequence>
<evidence type="ECO:0000256" key="2">
    <source>
        <dbReference type="SAM" id="MobiDB-lite"/>
    </source>
</evidence>
<name>A0A0L6VYY5_9FIRM</name>
<organism evidence="3 4">
    <name type="scientific">Thermincola ferriacetica</name>
    <dbReference type="NCBI Taxonomy" id="281456"/>
    <lineage>
        <taxon>Bacteria</taxon>
        <taxon>Bacillati</taxon>
        <taxon>Bacillota</taxon>
        <taxon>Clostridia</taxon>
        <taxon>Eubacteriales</taxon>
        <taxon>Thermincolaceae</taxon>
        <taxon>Thermincola</taxon>
    </lineage>
</organism>
<feature type="region of interest" description="Disordered" evidence="2">
    <location>
        <begin position="142"/>
        <end position="162"/>
    </location>
</feature>
<protein>
    <recommendedName>
        <fullName evidence="5">ATPase</fullName>
    </recommendedName>
</protein>
<keyword evidence="1" id="KW-0175">Coiled coil</keyword>
<accession>A0A0L6VYY5</accession>
<feature type="coiled-coil region" evidence="1">
    <location>
        <begin position="59"/>
        <end position="86"/>
    </location>
</feature>
<proteinExistence type="predicted"/>
<evidence type="ECO:0000313" key="4">
    <source>
        <dbReference type="Proteomes" id="UP000037175"/>
    </source>
</evidence>
<dbReference type="RefSeq" id="WP_052218860.1">
    <property type="nucleotide sequence ID" value="NZ_LGTE01000027.1"/>
</dbReference>
<keyword evidence="4" id="KW-1185">Reference proteome</keyword>
<evidence type="ECO:0008006" key="5">
    <source>
        <dbReference type="Google" id="ProtNLM"/>
    </source>
</evidence>
<reference evidence="4" key="1">
    <citation type="submission" date="2015-07" db="EMBL/GenBank/DDBJ databases">
        <title>Complete Genome of Thermincola ferriacetica strain Z-0001T.</title>
        <authorList>
            <person name="Lusk B."/>
            <person name="Badalamenti J.P."/>
            <person name="Parameswaran P."/>
            <person name="Bond D.R."/>
            <person name="Torres C.I."/>
        </authorList>
    </citation>
    <scope>NUCLEOTIDE SEQUENCE [LARGE SCALE GENOMIC DNA]</scope>
    <source>
        <strain evidence="4">Z-0001</strain>
    </source>
</reference>